<dbReference type="InterPro" id="IPR036890">
    <property type="entry name" value="HATPase_C_sf"/>
</dbReference>
<dbReference type="Pfam" id="PF02518">
    <property type="entry name" value="HATPase_c"/>
    <property type="match status" value="1"/>
</dbReference>
<dbReference type="EMBL" id="JALPRF010000014">
    <property type="protein sequence ID" value="MCK8495991.1"/>
    <property type="molecule type" value="Genomic_DNA"/>
</dbReference>
<dbReference type="InterPro" id="IPR003661">
    <property type="entry name" value="HisK_dim/P_dom"/>
</dbReference>
<evidence type="ECO:0000256" key="7">
    <source>
        <dbReference type="ARBA" id="ARBA00022989"/>
    </source>
</evidence>
<dbReference type="InterPro" id="IPR036097">
    <property type="entry name" value="HisK_dim/P_sf"/>
</dbReference>
<reference evidence="10 11" key="1">
    <citation type="submission" date="2022-04" db="EMBL/GenBank/DDBJ databases">
        <title>Spirosoma sp. strain RP8 genome sequencing and assembly.</title>
        <authorList>
            <person name="Jung Y."/>
        </authorList>
    </citation>
    <scope>NUCLEOTIDE SEQUENCE [LARGE SCALE GENOMIC DNA]</scope>
    <source>
        <strain evidence="10 11">RP8</strain>
    </source>
</reference>
<keyword evidence="4" id="KW-0808">Transferase</keyword>
<evidence type="ECO:0000256" key="3">
    <source>
        <dbReference type="ARBA" id="ARBA00022553"/>
    </source>
</evidence>
<evidence type="ECO:0000313" key="11">
    <source>
        <dbReference type="Proteomes" id="UP001202180"/>
    </source>
</evidence>
<sequence length="420" mass="47422">MRLLTRSTLISSAILLVALLISGLYIYDQVSQEVRDEIDEKLLNRKLEILASLRSWEGAIRPIPIATDFRLDSISAQDYNALNEHFEDISRYELVEGENELHRQLVTKFKRADTYYCLRIQTSLLDLEDMGEIIAYSTLDVMVGLLLIAFLVNSLLQRKLWKPFYGTLLQLNAFRLDQVTPLQLPGSSIKEFNQLNETIAKLTAINQRVYQQQKQFVENASHEIQTPLAIALHQTEQLIQNPDLTANDAQALDILTQQLERLSAMNKALLLISKIDNQQFGETQSVNVGDLIRQTVDEYSFLAEQKSLRVELDFQNEIVVAANHHLMAMLVGNLIRNALVHSASESLITIQLADQSLRVENTAATPIAQPETLFGRFVKQSDKPQSLGLGLAIVKSICDTYQFTPSIASQGNQFIFSLSF</sequence>
<dbReference type="InterPro" id="IPR003594">
    <property type="entry name" value="HATPase_dom"/>
</dbReference>
<keyword evidence="6 10" id="KW-0418">Kinase</keyword>
<dbReference type="PANTHER" id="PTHR45436">
    <property type="entry name" value="SENSOR HISTIDINE KINASE YKOH"/>
    <property type="match status" value="1"/>
</dbReference>
<dbReference type="Gene3D" id="3.30.565.10">
    <property type="entry name" value="Histidine kinase-like ATPase, C-terminal domain"/>
    <property type="match status" value="1"/>
</dbReference>
<organism evidence="10 11">
    <name type="scientific">Spirosoma liriopis</name>
    <dbReference type="NCBI Taxonomy" id="2937440"/>
    <lineage>
        <taxon>Bacteria</taxon>
        <taxon>Pseudomonadati</taxon>
        <taxon>Bacteroidota</taxon>
        <taxon>Cytophagia</taxon>
        <taxon>Cytophagales</taxon>
        <taxon>Cytophagaceae</taxon>
        <taxon>Spirosoma</taxon>
    </lineage>
</organism>
<comment type="catalytic activity">
    <reaction evidence="1">
        <text>ATP + protein L-histidine = ADP + protein N-phospho-L-histidine.</text>
        <dbReference type="EC" id="2.7.13.3"/>
    </reaction>
</comment>
<feature type="transmembrane region" description="Helical" evidence="8">
    <location>
        <begin position="133"/>
        <end position="156"/>
    </location>
</feature>
<comment type="caution">
    <text evidence="10">The sequence shown here is derived from an EMBL/GenBank/DDBJ whole genome shotgun (WGS) entry which is preliminary data.</text>
</comment>
<dbReference type="PROSITE" id="PS50109">
    <property type="entry name" value="HIS_KIN"/>
    <property type="match status" value="1"/>
</dbReference>
<proteinExistence type="predicted"/>
<dbReference type="Proteomes" id="UP001202180">
    <property type="component" value="Unassembled WGS sequence"/>
</dbReference>
<dbReference type="InterPro" id="IPR050428">
    <property type="entry name" value="TCS_sensor_his_kinase"/>
</dbReference>
<evidence type="ECO:0000259" key="9">
    <source>
        <dbReference type="PROSITE" id="PS50109"/>
    </source>
</evidence>
<dbReference type="InterPro" id="IPR005467">
    <property type="entry name" value="His_kinase_dom"/>
</dbReference>
<dbReference type="SUPFAM" id="SSF55874">
    <property type="entry name" value="ATPase domain of HSP90 chaperone/DNA topoisomerase II/histidine kinase"/>
    <property type="match status" value="1"/>
</dbReference>
<dbReference type="RefSeq" id="WP_248480823.1">
    <property type="nucleotide sequence ID" value="NZ_JALPRF010000014.1"/>
</dbReference>
<gene>
    <name evidence="10" type="ORF">M0L20_29265</name>
</gene>
<feature type="transmembrane region" description="Helical" evidence="8">
    <location>
        <begin position="7"/>
        <end position="27"/>
    </location>
</feature>
<evidence type="ECO:0000256" key="4">
    <source>
        <dbReference type="ARBA" id="ARBA00022679"/>
    </source>
</evidence>
<evidence type="ECO:0000256" key="8">
    <source>
        <dbReference type="SAM" id="Phobius"/>
    </source>
</evidence>
<keyword evidence="5 8" id="KW-0812">Transmembrane</keyword>
<dbReference type="Pfam" id="PF00512">
    <property type="entry name" value="HisKA"/>
    <property type="match status" value="1"/>
</dbReference>
<dbReference type="SMART" id="SM00387">
    <property type="entry name" value="HATPase_c"/>
    <property type="match status" value="1"/>
</dbReference>
<dbReference type="Gene3D" id="1.10.287.130">
    <property type="match status" value="1"/>
</dbReference>
<evidence type="ECO:0000256" key="6">
    <source>
        <dbReference type="ARBA" id="ARBA00022777"/>
    </source>
</evidence>
<keyword evidence="8" id="KW-0472">Membrane</keyword>
<feature type="domain" description="Histidine kinase" evidence="9">
    <location>
        <begin position="219"/>
        <end position="420"/>
    </location>
</feature>
<evidence type="ECO:0000313" key="10">
    <source>
        <dbReference type="EMBL" id="MCK8495991.1"/>
    </source>
</evidence>
<evidence type="ECO:0000256" key="2">
    <source>
        <dbReference type="ARBA" id="ARBA00012438"/>
    </source>
</evidence>
<evidence type="ECO:0000256" key="5">
    <source>
        <dbReference type="ARBA" id="ARBA00022692"/>
    </source>
</evidence>
<protein>
    <recommendedName>
        <fullName evidence="2">histidine kinase</fullName>
        <ecNumber evidence="2">2.7.13.3</ecNumber>
    </recommendedName>
</protein>
<dbReference type="GO" id="GO:0016301">
    <property type="term" value="F:kinase activity"/>
    <property type="evidence" value="ECO:0007669"/>
    <property type="project" value="UniProtKB-KW"/>
</dbReference>
<accession>A0ABT0HUY6</accession>
<dbReference type="SMART" id="SM00388">
    <property type="entry name" value="HisKA"/>
    <property type="match status" value="1"/>
</dbReference>
<keyword evidence="3" id="KW-0597">Phosphoprotein</keyword>
<dbReference type="EC" id="2.7.13.3" evidence="2"/>
<name>A0ABT0HUY6_9BACT</name>
<dbReference type="PANTHER" id="PTHR45436:SF5">
    <property type="entry name" value="SENSOR HISTIDINE KINASE TRCS"/>
    <property type="match status" value="1"/>
</dbReference>
<dbReference type="SUPFAM" id="SSF47384">
    <property type="entry name" value="Homodimeric domain of signal transducing histidine kinase"/>
    <property type="match status" value="1"/>
</dbReference>
<keyword evidence="11" id="KW-1185">Reference proteome</keyword>
<keyword evidence="7 8" id="KW-1133">Transmembrane helix</keyword>
<evidence type="ECO:0000256" key="1">
    <source>
        <dbReference type="ARBA" id="ARBA00000085"/>
    </source>
</evidence>
<dbReference type="CDD" id="cd00082">
    <property type="entry name" value="HisKA"/>
    <property type="match status" value="1"/>
</dbReference>
<dbReference type="CDD" id="cd00075">
    <property type="entry name" value="HATPase"/>
    <property type="match status" value="1"/>
</dbReference>